<feature type="transmembrane region" description="Helical" evidence="4">
    <location>
        <begin position="6"/>
        <end position="29"/>
    </location>
</feature>
<keyword evidence="3" id="KW-0807">Transducer</keyword>
<dbReference type="PANTHER" id="PTHR43531">
    <property type="entry name" value="PROTEIN ICFG"/>
    <property type="match status" value="1"/>
</dbReference>
<keyword evidence="4" id="KW-0812">Transmembrane</keyword>
<dbReference type="SMART" id="SM00304">
    <property type="entry name" value="HAMP"/>
    <property type="match status" value="2"/>
</dbReference>
<dbReference type="PANTHER" id="PTHR43531:SF11">
    <property type="entry name" value="METHYL-ACCEPTING CHEMOTAXIS PROTEIN 3"/>
    <property type="match status" value="1"/>
</dbReference>
<evidence type="ECO:0000256" key="2">
    <source>
        <dbReference type="ARBA" id="ARBA00029447"/>
    </source>
</evidence>
<proteinExistence type="inferred from homology"/>
<dbReference type="Pfam" id="PF00015">
    <property type="entry name" value="MCPsignal"/>
    <property type="match status" value="1"/>
</dbReference>
<dbReference type="PROSITE" id="PS50885">
    <property type="entry name" value="HAMP"/>
    <property type="match status" value="1"/>
</dbReference>
<accession>A0A2M8ZAA4</accession>
<dbReference type="InterPro" id="IPR051310">
    <property type="entry name" value="MCP_chemotaxis"/>
</dbReference>
<dbReference type="PROSITE" id="PS50111">
    <property type="entry name" value="CHEMOTAXIS_TRANSDUC_2"/>
    <property type="match status" value="1"/>
</dbReference>
<comment type="similarity">
    <text evidence="2">Belongs to the methyl-accepting chemotaxis (MCP) protein family.</text>
</comment>
<evidence type="ECO:0000256" key="3">
    <source>
        <dbReference type="PROSITE-ProRule" id="PRU00284"/>
    </source>
</evidence>
<dbReference type="RefSeq" id="WP_100306628.1">
    <property type="nucleotide sequence ID" value="NZ_PGET01000001.1"/>
</dbReference>
<dbReference type="Gene3D" id="1.10.287.950">
    <property type="entry name" value="Methyl-accepting chemotaxis protein"/>
    <property type="match status" value="1"/>
</dbReference>
<dbReference type="SMART" id="SM00283">
    <property type="entry name" value="MA"/>
    <property type="match status" value="1"/>
</dbReference>
<organism evidence="7 8">
    <name type="scientific">[Clostridium] celerecrescens 18A</name>
    <dbReference type="NCBI Taxonomy" id="1286362"/>
    <lineage>
        <taxon>Bacteria</taxon>
        <taxon>Bacillati</taxon>
        <taxon>Bacillota</taxon>
        <taxon>Clostridia</taxon>
        <taxon>Lachnospirales</taxon>
        <taxon>Lachnospiraceae</taxon>
        <taxon>Lacrimispora</taxon>
    </lineage>
</organism>
<comment type="caution">
    <text evidence="7">The sequence shown here is derived from an EMBL/GenBank/DDBJ whole genome shotgun (WGS) entry which is preliminary data.</text>
</comment>
<gene>
    <name evidence="7" type="ORF">H171_3970</name>
</gene>
<reference evidence="7 8" key="1">
    <citation type="submission" date="2017-11" db="EMBL/GenBank/DDBJ databases">
        <title>Understudied soil microbes with underappreciated capabilities: Untangling the Clostridium saccharolyticum group.</title>
        <authorList>
            <person name="Leschine S."/>
        </authorList>
    </citation>
    <scope>NUCLEOTIDE SEQUENCE [LARGE SCALE GENOMIC DNA]</scope>
    <source>
        <strain evidence="7 8">18A</strain>
    </source>
</reference>
<dbReference type="PRINTS" id="PR00260">
    <property type="entry name" value="CHEMTRNSDUCR"/>
</dbReference>
<dbReference type="InterPro" id="IPR004090">
    <property type="entry name" value="Chemotax_Me-accpt_rcpt"/>
</dbReference>
<keyword evidence="1" id="KW-0145">Chemotaxis</keyword>
<evidence type="ECO:0000259" key="5">
    <source>
        <dbReference type="PROSITE" id="PS50111"/>
    </source>
</evidence>
<evidence type="ECO:0000259" key="6">
    <source>
        <dbReference type="PROSITE" id="PS50885"/>
    </source>
</evidence>
<dbReference type="SUPFAM" id="SSF58104">
    <property type="entry name" value="Methyl-accepting chemotaxis protein (MCP) signaling domain"/>
    <property type="match status" value="1"/>
</dbReference>
<dbReference type="GO" id="GO:0004888">
    <property type="term" value="F:transmembrane signaling receptor activity"/>
    <property type="evidence" value="ECO:0007669"/>
    <property type="project" value="InterPro"/>
</dbReference>
<sequence length="521" mass="56721">MSIKKLIYNIMACLAILSILSTGLMFLFLDQNQSNGTIVNYCGVVRGATQRIMKLHLLDQPVEEQIAKVEKAMDGIIAGDKELGLPVPRDKELVTQMQEIRTYWKEQILPLLNDGQNDKLLENSEELFNKSNAAVSQAEKYTAQGITKLKAISAITLVINLISIYFILMIIRRKILIPVKTLEDGMERLSQGDLKSEINYTSTNELGMLANSMRTSIHTLSDYISRIGDSMKQMEQGNFDLPSQQYIGDFTNIGHSIETFTAQISETLDQLHQTSEQVSAGAEHVAASSQLLAVGAAEQNGAIDDLSHAVETIVTKIDYTTENASVFNTKAQTMGVSLDESEQQMRHLLKAMEGIQKNSEEIIKINKTIEDIAFQTNILALNAAVEAARAGEAGKGFAVVADEVRNLAAKSSLAAKNTSELIDVSVRSVETGKDLTDSMARILSTVLMDAREIAAGIGEIQSASKEQSLSVSHITDSVDKISAVVQSNSATAQESAAASEELSAQARVLSGLANQFTLKRM</sequence>
<protein>
    <submittedName>
        <fullName evidence="7">Methyl-accepting chemotaxis protein</fullName>
    </submittedName>
</protein>
<feature type="domain" description="HAMP" evidence="6">
    <location>
        <begin position="173"/>
        <end position="225"/>
    </location>
</feature>
<keyword evidence="4" id="KW-0472">Membrane</keyword>
<dbReference type="InterPro" id="IPR004089">
    <property type="entry name" value="MCPsignal_dom"/>
</dbReference>
<evidence type="ECO:0000313" key="7">
    <source>
        <dbReference type="EMBL" id="PJJ30368.1"/>
    </source>
</evidence>
<dbReference type="AlphaFoldDB" id="A0A2M8ZAA4"/>
<dbReference type="OrthoDB" id="9804955at2"/>
<dbReference type="Gene3D" id="1.20.120.960">
    <property type="entry name" value="Histidine kinase NarX, sensor domain"/>
    <property type="match status" value="1"/>
</dbReference>
<evidence type="ECO:0000313" key="8">
    <source>
        <dbReference type="Proteomes" id="UP000231092"/>
    </source>
</evidence>
<feature type="domain" description="Methyl-accepting transducer" evidence="5">
    <location>
        <begin position="274"/>
        <end position="503"/>
    </location>
</feature>
<dbReference type="GO" id="GO:0007165">
    <property type="term" value="P:signal transduction"/>
    <property type="evidence" value="ECO:0007669"/>
    <property type="project" value="UniProtKB-KW"/>
</dbReference>
<dbReference type="Proteomes" id="UP000231092">
    <property type="component" value="Unassembled WGS sequence"/>
</dbReference>
<dbReference type="Pfam" id="PF00672">
    <property type="entry name" value="HAMP"/>
    <property type="match status" value="1"/>
</dbReference>
<keyword evidence="4" id="KW-1133">Transmembrane helix</keyword>
<name>A0A2M8ZAA4_9FIRM</name>
<feature type="transmembrane region" description="Helical" evidence="4">
    <location>
        <begin position="151"/>
        <end position="171"/>
    </location>
</feature>
<dbReference type="EMBL" id="PGET01000001">
    <property type="protein sequence ID" value="PJJ30368.1"/>
    <property type="molecule type" value="Genomic_DNA"/>
</dbReference>
<evidence type="ECO:0000256" key="4">
    <source>
        <dbReference type="SAM" id="Phobius"/>
    </source>
</evidence>
<dbReference type="Gene3D" id="1.10.8.500">
    <property type="entry name" value="HAMP domain in histidine kinase"/>
    <property type="match status" value="1"/>
</dbReference>
<dbReference type="InterPro" id="IPR003660">
    <property type="entry name" value="HAMP_dom"/>
</dbReference>
<dbReference type="GO" id="GO:0006935">
    <property type="term" value="P:chemotaxis"/>
    <property type="evidence" value="ECO:0007669"/>
    <property type="project" value="UniProtKB-KW"/>
</dbReference>
<evidence type="ECO:0000256" key="1">
    <source>
        <dbReference type="ARBA" id="ARBA00022500"/>
    </source>
</evidence>
<dbReference type="GO" id="GO:0005886">
    <property type="term" value="C:plasma membrane"/>
    <property type="evidence" value="ECO:0007669"/>
    <property type="project" value="TreeGrafter"/>
</dbReference>
<dbReference type="InterPro" id="IPR042295">
    <property type="entry name" value="NarX-like_N_sf"/>
</dbReference>
<dbReference type="CDD" id="cd06225">
    <property type="entry name" value="HAMP"/>
    <property type="match status" value="1"/>
</dbReference>